<dbReference type="RefSeq" id="WP_013258434.1">
    <property type="nucleotide sequence ID" value="NC_014365.1"/>
</dbReference>
<name>E1QHD8_DESB2</name>
<dbReference type="EMBL" id="CP002085">
    <property type="protein sequence ID" value="ADK84981.1"/>
    <property type="molecule type" value="Genomic_DNA"/>
</dbReference>
<evidence type="ECO:0000313" key="3">
    <source>
        <dbReference type="Proteomes" id="UP000009047"/>
    </source>
</evidence>
<keyword evidence="1" id="KW-0175">Coiled coil</keyword>
<dbReference type="STRING" id="644282.Deba_1613"/>
<sequence>MIQVTITCGEYRGGRRLLALKRRLDEEGATLSESERREIEREIGELERELGMD</sequence>
<accession>E1QHD8</accession>
<proteinExistence type="predicted"/>
<dbReference type="Proteomes" id="UP000009047">
    <property type="component" value="Chromosome"/>
</dbReference>
<evidence type="ECO:0000313" key="2">
    <source>
        <dbReference type="EMBL" id="ADK84981.1"/>
    </source>
</evidence>
<reference evidence="2 3" key="1">
    <citation type="journal article" date="2010" name="Stand. Genomic Sci.">
        <title>Complete genome sequence of Desulfarculus baarsii type strain (2st14).</title>
        <authorList>
            <person name="Sun H."/>
            <person name="Spring S."/>
            <person name="Lapidus A."/>
            <person name="Davenport K."/>
            <person name="Del Rio T.G."/>
            <person name="Tice H."/>
            <person name="Nolan M."/>
            <person name="Copeland A."/>
            <person name="Cheng J.F."/>
            <person name="Lucas S."/>
            <person name="Tapia R."/>
            <person name="Goodwin L."/>
            <person name="Pitluck S."/>
            <person name="Ivanova N."/>
            <person name="Pagani I."/>
            <person name="Mavromatis K."/>
            <person name="Ovchinnikova G."/>
            <person name="Pati A."/>
            <person name="Chen A."/>
            <person name="Palaniappan K."/>
            <person name="Hauser L."/>
            <person name="Chang Y.J."/>
            <person name="Jeffries C.D."/>
            <person name="Detter J.C."/>
            <person name="Han C."/>
            <person name="Rohde M."/>
            <person name="Brambilla E."/>
            <person name="Goker M."/>
            <person name="Woyke T."/>
            <person name="Bristow J."/>
            <person name="Eisen J.A."/>
            <person name="Markowitz V."/>
            <person name="Hugenholtz P."/>
            <person name="Kyrpides N.C."/>
            <person name="Klenk H.P."/>
            <person name="Land M."/>
        </authorList>
    </citation>
    <scope>NUCLEOTIDE SEQUENCE [LARGE SCALE GENOMIC DNA]</scope>
    <source>
        <strain evidence="3">ATCC 33931 / DSM 2075 / LMG 7858 / VKM B-1802 / 2st14</strain>
    </source>
</reference>
<evidence type="ECO:0000256" key="1">
    <source>
        <dbReference type="SAM" id="Coils"/>
    </source>
</evidence>
<dbReference type="KEGG" id="dbr:Deba_1613"/>
<gene>
    <name evidence="2" type="ordered locus">Deba_1613</name>
</gene>
<dbReference type="HOGENOM" id="CLU_3060839_0_0_7"/>
<feature type="coiled-coil region" evidence="1">
    <location>
        <begin position="17"/>
        <end position="49"/>
    </location>
</feature>
<dbReference type="AlphaFoldDB" id="E1QHD8"/>
<keyword evidence="3" id="KW-1185">Reference proteome</keyword>
<protein>
    <submittedName>
        <fullName evidence="2">Uncharacterized protein</fullName>
    </submittedName>
</protein>
<organism evidence="2 3">
    <name type="scientific">Desulfarculus baarsii (strain ATCC 33931 / DSM 2075 / LMG 7858 / VKM B-1802 / 2st14)</name>
    <dbReference type="NCBI Taxonomy" id="644282"/>
    <lineage>
        <taxon>Bacteria</taxon>
        <taxon>Pseudomonadati</taxon>
        <taxon>Thermodesulfobacteriota</taxon>
        <taxon>Desulfarculia</taxon>
        <taxon>Desulfarculales</taxon>
        <taxon>Desulfarculaceae</taxon>
        <taxon>Desulfarculus</taxon>
    </lineage>
</organism>